<feature type="domain" description="C2H2-type" evidence="10">
    <location>
        <begin position="304"/>
        <end position="327"/>
    </location>
</feature>
<dbReference type="SUPFAM" id="SSF57667">
    <property type="entry name" value="beta-beta-alpha zinc fingers"/>
    <property type="match status" value="5"/>
</dbReference>
<feature type="domain" description="C2H2-type" evidence="10">
    <location>
        <begin position="461"/>
        <end position="488"/>
    </location>
</feature>
<feature type="compositionally biased region" description="Polar residues" evidence="9">
    <location>
        <begin position="399"/>
        <end position="417"/>
    </location>
</feature>
<keyword evidence="5 8" id="KW-0863">Zinc-finger</keyword>
<evidence type="ECO:0000256" key="4">
    <source>
        <dbReference type="ARBA" id="ARBA00022737"/>
    </source>
</evidence>
<evidence type="ECO:0000256" key="6">
    <source>
        <dbReference type="ARBA" id="ARBA00022833"/>
    </source>
</evidence>
<evidence type="ECO:0000256" key="1">
    <source>
        <dbReference type="ARBA" id="ARBA00004123"/>
    </source>
</evidence>
<comment type="similarity">
    <text evidence="2">Belongs to the krueppel C2H2-type zinc-finger protein family.</text>
</comment>
<feature type="domain" description="C2H2-type" evidence="10">
    <location>
        <begin position="276"/>
        <end position="303"/>
    </location>
</feature>
<evidence type="ECO:0000256" key="5">
    <source>
        <dbReference type="ARBA" id="ARBA00022771"/>
    </source>
</evidence>
<feature type="domain" description="C2H2-type" evidence="10">
    <location>
        <begin position="220"/>
        <end position="247"/>
    </location>
</feature>
<dbReference type="Pfam" id="PF00096">
    <property type="entry name" value="zf-C2H2"/>
    <property type="match status" value="8"/>
</dbReference>
<dbReference type="Gene3D" id="3.30.160.60">
    <property type="entry name" value="Classic Zinc Finger"/>
    <property type="match status" value="9"/>
</dbReference>
<dbReference type="FunFam" id="3.30.160.60:FF:003288">
    <property type="entry name" value="Uncharacterized protein"/>
    <property type="match status" value="1"/>
</dbReference>
<dbReference type="PANTHER" id="PTHR14196">
    <property type="entry name" value="ODD-SKIPPED - RELATED"/>
    <property type="match status" value="1"/>
</dbReference>
<dbReference type="PROSITE" id="PS50157">
    <property type="entry name" value="ZINC_FINGER_C2H2_2"/>
    <property type="match status" value="9"/>
</dbReference>
<dbReference type="PANTHER" id="PTHR14196:SF12">
    <property type="entry name" value="ZINC FINGER PROTEIN 208-LIKE"/>
    <property type="match status" value="1"/>
</dbReference>
<protein>
    <recommendedName>
        <fullName evidence="10">C2H2-type domain-containing protein</fullName>
    </recommendedName>
</protein>
<keyword evidence="6" id="KW-0862">Zinc</keyword>
<sequence>MSSVQCVRQFVNERLAAAAEEIVHVFEQTIADYEKEITRQRRLLAIVWKPQVKLQRAEIPQHFIELKDIQTELRLNKLDSELEEIQSKPVQLCSSPENDQFALKEETKTLLLAGGDKGDNIVDKIDSLNPDGFHKAVDEERGASAKSRSKPEQNSSNQLKSKCSYLAESQDAKEGKQEGSLSARQAEAKLQKRHCKVNEEHKTFVLRSPIYTRSGKKCEFVCDTCGKAFPYKCKLIRHQWIHTGIKPYICHICGKRFNQTSILKVHQRIHTGERPYSCDECGKRFNQKSILNVHKKIHSMERPYCCNTCGRRFNLKSKLDSHVIWHSDISLPHLVKEEDFLIEQQVFNYEENSSLHQNDFIEVKEEQDELCTSQDKELLVLKQETEAFMVTSPFDRGHSSTAQSRNPAESQSAAQEESLNMVAQYQGGKQPEKRHHRSTNVYNPTMFKNHFTAYMHKKCEYKCDTCGKVFQFKSRLMRHFRIHTGVRPFCCHICGKRFNQKSILQVHQRIHTGERPFSCDICSKSFNQKSILNVHKRIHTGERPFSCQVCGKSFNQKSILDVHIRTHTGERPYPCKVCGKCLRSQSSLFVHMKTHSEEKDDSGEMWESYPT</sequence>
<dbReference type="FunFam" id="3.30.160.60:FF:001840">
    <property type="entry name" value="Paternally-expressed gene 3 protein"/>
    <property type="match status" value="1"/>
</dbReference>
<dbReference type="GO" id="GO:0005634">
    <property type="term" value="C:nucleus"/>
    <property type="evidence" value="ECO:0007669"/>
    <property type="project" value="UniProtKB-SubCell"/>
</dbReference>
<feature type="domain" description="C2H2-type" evidence="10">
    <location>
        <begin position="573"/>
        <end position="600"/>
    </location>
</feature>
<dbReference type="PROSITE" id="PS00028">
    <property type="entry name" value="ZINC_FINGER_C2H2_1"/>
    <property type="match status" value="9"/>
</dbReference>
<dbReference type="EMBL" id="HADZ01009535">
    <property type="protein sequence ID" value="SBP73476.1"/>
    <property type="molecule type" value="Transcribed_RNA"/>
</dbReference>
<feature type="domain" description="C2H2-type" evidence="10">
    <location>
        <begin position="517"/>
        <end position="544"/>
    </location>
</feature>
<reference evidence="11" key="1">
    <citation type="submission" date="2016-05" db="EMBL/GenBank/DDBJ databases">
        <authorList>
            <person name="Lavstsen T."/>
            <person name="Jespersen J.S."/>
        </authorList>
    </citation>
    <scope>NUCLEOTIDE SEQUENCE</scope>
    <source>
        <tissue evidence="11">Brain</tissue>
    </source>
</reference>
<dbReference type="GO" id="GO:0000981">
    <property type="term" value="F:DNA-binding transcription factor activity, RNA polymerase II-specific"/>
    <property type="evidence" value="ECO:0007669"/>
    <property type="project" value="TreeGrafter"/>
</dbReference>
<proteinExistence type="inferred from homology"/>
<gene>
    <name evidence="11" type="primary">ZNF311</name>
</gene>
<dbReference type="InterPro" id="IPR050717">
    <property type="entry name" value="C2H2-ZF_Transcription_Reg"/>
</dbReference>
<feature type="region of interest" description="Disordered" evidence="9">
    <location>
        <begin position="394"/>
        <end position="417"/>
    </location>
</feature>
<keyword evidence="3" id="KW-0479">Metal-binding</keyword>
<feature type="domain" description="C2H2-type" evidence="10">
    <location>
        <begin position="248"/>
        <end position="275"/>
    </location>
</feature>
<name>A0A1A8C3P3_NOTKA</name>
<comment type="subcellular location">
    <subcellularLocation>
        <location evidence="1">Nucleus</location>
    </subcellularLocation>
</comment>
<feature type="domain" description="C2H2-type" evidence="10">
    <location>
        <begin position="545"/>
        <end position="572"/>
    </location>
</feature>
<dbReference type="InterPro" id="IPR013087">
    <property type="entry name" value="Znf_C2H2_type"/>
</dbReference>
<accession>A0A1A8C3P3</accession>
<keyword evidence="4" id="KW-0677">Repeat</keyword>
<evidence type="ECO:0000313" key="11">
    <source>
        <dbReference type="EMBL" id="SBP73476.1"/>
    </source>
</evidence>
<keyword evidence="7" id="KW-0539">Nucleus</keyword>
<dbReference type="FunFam" id="3.30.160.60:FF:000744">
    <property type="entry name" value="zinc finger E-box-binding homeobox 1"/>
    <property type="match status" value="1"/>
</dbReference>
<evidence type="ECO:0000256" key="9">
    <source>
        <dbReference type="SAM" id="MobiDB-lite"/>
    </source>
</evidence>
<feature type="region of interest" description="Disordered" evidence="9">
    <location>
        <begin position="139"/>
        <end position="160"/>
    </location>
</feature>
<dbReference type="GO" id="GO:0000977">
    <property type="term" value="F:RNA polymerase II transcription regulatory region sequence-specific DNA binding"/>
    <property type="evidence" value="ECO:0007669"/>
    <property type="project" value="TreeGrafter"/>
</dbReference>
<dbReference type="FunFam" id="3.30.160.60:FF:000557">
    <property type="entry name" value="zinc finger and SCAN domain-containing protein 29"/>
    <property type="match status" value="4"/>
</dbReference>
<organism evidence="11">
    <name type="scientific">Nothobranchius kadleci</name>
    <name type="common">African annual killifish</name>
    <dbReference type="NCBI Taxonomy" id="1051664"/>
    <lineage>
        <taxon>Eukaryota</taxon>
        <taxon>Metazoa</taxon>
        <taxon>Chordata</taxon>
        <taxon>Craniata</taxon>
        <taxon>Vertebrata</taxon>
        <taxon>Euteleostomi</taxon>
        <taxon>Actinopterygii</taxon>
        <taxon>Neopterygii</taxon>
        <taxon>Teleostei</taxon>
        <taxon>Neoteleostei</taxon>
        <taxon>Acanthomorphata</taxon>
        <taxon>Ovalentaria</taxon>
        <taxon>Atherinomorphae</taxon>
        <taxon>Cyprinodontiformes</taxon>
        <taxon>Nothobranchiidae</taxon>
        <taxon>Nothobranchius</taxon>
    </lineage>
</organism>
<dbReference type="InterPro" id="IPR036236">
    <property type="entry name" value="Znf_C2H2_sf"/>
</dbReference>
<evidence type="ECO:0000256" key="2">
    <source>
        <dbReference type="ARBA" id="ARBA00006991"/>
    </source>
</evidence>
<dbReference type="SMART" id="SM00355">
    <property type="entry name" value="ZnF_C2H2"/>
    <property type="match status" value="9"/>
</dbReference>
<dbReference type="GO" id="GO:0008270">
    <property type="term" value="F:zinc ion binding"/>
    <property type="evidence" value="ECO:0007669"/>
    <property type="project" value="UniProtKB-KW"/>
</dbReference>
<evidence type="ECO:0000256" key="3">
    <source>
        <dbReference type="ARBA" id="ARBA00022723"/>
    </source>
</evidence>
<evidence type="ECO:0000256" key="8">
    <source>
        <dbReference type="PROSITE-ProRule" id="PRU00042"/>
    </source>
</evidence>
<evidence type="ECO:0000256" key="7">
    <source>
        <dbReference type="ARBA" id="ARBA00023242"/>
    </source>
</evidence>
<feature type="domain" description="C2H2-type" evidence="10">
    <location>
        <begin position="489"/>
        <end position="516"/>
    </location>
</feature>
<evidence type="ECO:0000259" key="10">
    <source>
        <dbReference type="PROSITE" id="PS50157"/>
    </source>
</evidence>
<reference evidence="11" key="2">
    <citation type="submission" date="2016-06" db="EMBL/GenBank/DDBJ databases">
        <title>The genome of a short-lived fish provides insights into sex chromosome evolution and the genetic control of aging.</title>
        <authorList>
            <person name="Reichwald K."/>
            <person name="Felder M."/>
            <person name="Petzold A."/>
            <person name="Koch P."/>
            <person name="Groth M."/>
            <person name="Platzer M."/>
        </authorList>
    </citation>
    <scope>NUCLEOTIDE SEQUENCE</scope>
    <source>
        <tissue evidence="11">Brain</tissue>
    </source>
</reference>
<dbReference type="AlphaFoldDB" id="A0A1A8C3P3"/>
<dbReference type="FunFam" id="3.30.160.60:FF:000710">
    <property type="entry name" value="Zinc finger protein 768"/>
    <property type="match status" value="1"/>
</dbReference>